<proteinExistence type="predicted"/>
<sequence>MFFWIVHVINRYWKEMTKHSAWKFSKLLQLVQLGRKGCIAASPQTTRTMNHEERSGFKDFSLLLPQRPPVEDFEAEEEDTSLYHQRFALLTAKSAQYMMPFDLCQSNL</sequence>
<dbReference type="AlphaFoldDB" id="A0A5J9T0G0"/>
<name>A0A5J9T0G0_9POAL</name>
<evidence type="ECO:0000313" key="2">
    <source>
        <dbReference type="Proteomes" id="UP000324897"/>
    </source>
</evidence>
<organism evidence="1 2">
    <name type="scientific">Eragrostis curvula</name>
    <name type="common">weeping love grass</name>
    <dbReference type="NCBI Taxonomy" id="38414"/>
    <lineage>
        <taxon>Eukaryota</taxon>
        <taxon>Viridiplantae</taxon>
        <taxon>Streptophyta</taxon>
        <taxon>Embryophyta</taxon>
        <taxon>Tracheophyta</taxon>
        <taxon>Spermatophyta</taxon>
        <taxon>Magnoliopsida</taxon>
        <taxon>Liliopsida</taxon>
        <taxon>Poales</taxon>
        <taxon>Poaceae</taxon>
        <taxon>PACMAD clade</taxon>
        <taxon>Chloridoideae</taxon>
        <taxon>Eragrostideae</taxon>
        <taxon>Eragrostidinae</taxon>
        <taxon>Eragrostis</taxon>
    </lineage>
</organism>
<accession>A0A5J9T0G0</accession>
<protein>
    <submittedName>
        <fullName evidence="1">Uncharacterized protein</fullName>
    </submittedName>
</protein>
<comment type="caution">
    <text evidence="1">The sequence shown here is derived from an EMBL/GenBank/DDBJ whole genome shotgun (WGS) entry which is preliminary data.</text>
</comment>
<feature type="non-terminal residue" evidence="1">
    <location>
        <position position="1"/>
    </location>
</feature>
<dbReference type="EMBL" id="RWGY01000051">
    <property type="protein sequence ID" value="TVU04839.1"/>
    <property type="molecule type" value="Genomic_DNA"/>
</dbReference>
<reference evidence="1 2" key="1">
    <citation type="journal article" date="2019" name="Sci. Rep.">
        <title>A high-quality genome of Eragrostis curvula grass provides insights into Poaceae evolution and supports new strategies to enhance forage quality.</title>
        <authorList>
            <person name="Carballo J."/>
            <person name="Santos B.A.C.M."/>
            <person name="Zappacosta D."/>
            <person name="Garbus I."/>
            <person name="Selva J.P."/>
            <person name="Gallo C.A."/>
            <person name="Diaz A."/>
            <person name="Albertini E."/>
            <person name="Caccamo M."/>
            <person name="Echenique V."/>
        </authorList>
    </citation>
    <scope>NUCLEOTIDE SEQUENCE [LARGE SCALE GENOMIC DNA]</scope>
    <source>
        <strain evidence="2">cv. Victoria</strain>
        <tissue evidence="1">Leaf</tissue>
    </source>
</reference>
<gene>
    <name evidence="1" type="ORF">EJB05_47976</name>
</gene>
<dbReference type="Proteomes" id="UP000324897">
    <property type="component" value="Unassembled WGS sequence"/>
</dbReference>
<evidence type="ECO:0000313" key="1">
    <source>
        <dbReference type="EMBL" id="TVU04839.1"/>
    </source>
</evidence>
<dbReference type="Gramene" id="TVU04839">
    <property type="protein sequence ID" value="TVU04839"/>
    <property type="gene ID" value="EJB05_47976"/>
</dbReference>
<keyword evidence="2" id="KW-1185">Reference proteome</keyword>